<comment type="caution">
    <text evidence="2">The sequence shown here is derived from an EMBL/GenBank/DDBJ whole genome shotgun (WGS) entry which is preliminary data.</text>
</comment>
<evidence type="ECO:0000313" key="2">
    <source>
        <dbReference type="EMBL" id="OMJ21714.1"/>
    </source>
</evidence>
<evidence type="ECO:0000259" key="1">
    <source>
        <dbReference type="Pfam" id="PF06807"/>
    </source>
</evidence>
<sequence length="139" mass="15033">MPRYLKKKYYTPLIPPFNKVLSPQSLAPSSTLPLGQARKESEIQFVKLEVDEKVSHNLLAVLQVDSQAGLAPQQDDGSAAAADPSAKIDEIAALNSPVLGYINVTLVETAKNHLVVMSPSPGRVPAKVMLTSEIQWIDS</sequence>
<protein>
    <submittedName>
        <fullName evidence="2">mRNA cleavage and polyadenylation factor CLP1</fullName>
    </submittedName>
</protein>
<dbReference type="OrthoDB" id="258143at2759"/>
<dbReference type="Pfam" id="PF06807">
    <property type="entry name" value="Clp1"/>
    <property type="match status" value="1"/>
</dbReference>
<reference evidence="2 3" key="1">
    <citation type="submission" date="2017-01" db="EMBL/GenBank/DDBJ databases">
        <authorList>
            <person name="Mah S.A."/>
            <person name="Swanson W.J."/>
            <person name="Moy G.W."/>
            <person name="Vacquier V.D."/>
        </authorList>
    </citation>
    <scope>NUCLEOTIDE SEQUENCE [LARGE SCALE GENOMIC DNA]</scope>
    <source>
        <strain evidence="2 3">GSMNP</strain>
    </source>
</reference>
<dbReference type="Proteomes" id="UP000187283">
    <property type="component" value="Unassembled WGS sequence"/>
</dbReference>
<dbReference type="EMBL" id="LSSN01000932">
    <property type="protein sequence ID" value="OMJ21714.1"/>
    <property type="molecule type" value="Genomic_DNA"/>
</dbReference>
<dbReference type="InterPro" id="IPR010655">
    <property type="entry name" value="Clp1_C"/>
</dbReference>
<feature type="domain" description="Clp1 C-terminal" evidence="1">
    <location>
        <begin position="24"/>
        <end position="138"/>
    </location>
</feature>
<accession>A0A1R1Y4M7</accession>
<name>A0A1R1Y4M7_9FUNG</name>
<dbReference type="Gene3D" id="2.40.30.330">
    <property type="entry name" value="Pre-mRNA cleavage complex subunit Clp1, C-terminal domain"/>
    <property type="match status" value="1"/>
</dbReference>
<organism evidence="2 3">
    <name type="scientific">Smittium culicis</name>
    <dbReference type="NCBI Taxonomy" id="133412"/>
    <lineage>
        <taxon>Eukaryota</taxon>
        <taxon>Fungi</taxon>
        <taxon>Fungi incertae sedis</taxon>
        <taxon>Zoopagomycota</taxon>
        <taxon>Kickxellomycotina</taxon>
        <taxon>Harpellomycetes</taxon>
        <taxon>Harpellales</taxon>
        <taxon>Legeriomycetaceae</taxon>
        <taxon>Smittium</taxon>
    </lineage>
</organism>
<dbReference type="GO" id="GO:0031124">
    <property type="term" value="P:mRNA 3'-end processing"/>
    <property type="evidence" value="ECO:0007669"/>
    <property type="project" value="InterPro"/>
</dbReference>
<dbReference type="AlphaFoldDB" id="A0A1R1Y4M7"/>
<proteinExistence type="predicted"/>
<dbReference type="InterPro" id="IPR038238">
    <property type="entry name" value="Clp1_C_sf"/>
</dbReference>
<keyword evidence="3" id="KW-1185">Reference proteome</keyword>
<dbReference type="STRING" id="133412.A0A1R1Y4M7"/>
<gene>
    <name evidence="2" type="ORF">AYI70_g3301</name>
</gene>
<evidence type="ECO:0000313" key="3">
    <source>
        <dbReference type="Proteomes" id="UP000187283"/>
    </source>
</evidence>